<evidence type="ECO:0000256" key="5">
    <source>
        <dbReference type="ARBA" id="ARBA00022989"/>
    </source>
</evidence>
<evidence type="ECO:0000256" key="10">
    <source>
        <dbReference type="SAM" id="Phobius"/>
    </source>
</evidence>
<dbReference type="GO" id="GO:0004930">
    <property type="term" value="F:G protein-coupled receptor activity"/>
    <property type="evidence" value="ECO:0007669"/>
    <property type="project" value="UniProtKB-KW"/>
</dbReference>
<keyword evidence="3 10" id="KW-0812">Transmembrane</keyword>
<evidence type="ECO:0000256" key="2">
    <source>
        <dbReference type="ARBA" id="ARBA00022475"/>
    </source>
</evidence>
<keyword evidence="5 10" id="KW-1133">Transmembrane helix</keyword>
<dbReference type="InterPro" id="IPR000725">
    <property type="entry name" value="Olfact_rcpt"/>
</dbReference>
<dbReference type="SUPFAM" id="SSF81321">
    <property type="entry name" value="Family A G protein-coupled receptor-like"/>
    <property type="match status" value="1"/>
</dbReference>
<evidence type="ECO:0000256" key="6">
    <source>
        <dbReference type="ARBA" id="ARBA00023040"/>
    </source>
</evidence>
<dbReference type="RefSeq" id="XP_013916145.1">
    <property type="nucleotide sequence ID" value="XM_014060670.1"/>
</dbReference>
<dbReference type="PROSITE" id="PS50262">
    <property type="entry name" value="G_PROTEIN_RECEP_F1_2"/>
    <property type="match status" value="1"/>
</dbReference>
<accession>A0A6I9Y817</accession>
<dbReference type="PANTHER" id="PTHR26452">
    <property type="entry name" value="OLFACTORY RECEPTOR"/>
    <property type="match status" value="1"/>
</dbReference>
<dbReference type="OrthoDB" id="9031796at2759"/>
<gene>
    <name evidence="13" type="primary">LOC106544412</name>
</gene>
<evidence type="ECO:0000256" key="1">
    <source>
        <dbReference type="ARBA" id="ARBA00004651"/>
    </source>
</evidence>
<comment type="subcellular location">
    <subcellularLocation>
        <location evidence="1">Cell membrane</location>
        <topology evidence="1">Multi-pass membrane protein</topology>
    </subcellularLocation>
</comment>
<evidence type="ECO:0000256" key="4">
    <source>
        <dbReference type="ARBA" id="ARBA00022725"/>
    </source>
</evidence>
<feature type="non-terminal residue" evidence="13">
    <location>
        <position position="172"/>
    </location>
</feature>
<keyword evidence="9" id="KW-0807">Transducer</keyword>
<evidence type="ECO:0000256" key="7">
    <source>
        <dbReference type="ARBA" id="ARBA00023136"/>
    </source>
</evidence>
<dbReference type="GO" id="GO:0004984">
    <property type="term" value="F:olfactory receptor activity"/>
    <property type="evidence" value="ECO:0007669"/>
    <property type="project" value="InterPro"/>
</dbReference>
<feature type="domain" description="G-protein coupled receptors family 1 profile" evidence="11">
    <location>
        <begin position="1"/>
        <end position="172"/>
    </location>
</feature>
<keyword evidence="7 10" id="KW-0472">Membrane</keyword>
<evidence type="ECO:0000259" key="11">
    <source>
        <dbReference type="PROSITE" id="PS50262"/>
    </source>
</evidence>
<dbReference type="InterPro" id="IPR050516">
    <property type="entry name" value="Olfactory_GPCR"/>
</dbReference>
<dbReference type="Pfam" id="PF13853">
    <property type="entry name" value="7tm_4"/>
    <property type="match status" value="1"/>
</dbReference>
<reference evidence="13" key="1">
    <citation type="submission" date="2025-08" db="UniProtKB">
        <authorList>
            <consortium name="RefSeq"/>
        </authorList>
    </citation>
    <scope>IDENTIFICATION</scope>
    <source>
        <tissue evidence="13">Skeletal muscle</tissue>
    </source>
</reference>
<dbReference type="AlphaFoldDB" id="A0A6I9Y817"/>
<keyword evidence="6" id="KW-0297">G-protein coupled receptor</keyword>
<name>A0A6I9Y817_9SAUR</name>
<dbReference type="KEGG" id="tsr:106544412"/>
<evidence type="ECO:0000313" key="12">
    <source>
        <dbReference type="Proteomes" id="UP000504617"/>
    </source>
</evidence>
<dbReference type="Gene3D" id="1.20.1070.10">
    <property type="entry name" value="Rhodopsin 7-helix transmembrane proteins"/>
    <property type="match status" value="1"/>
</dbReference>
<keyword evidence="4" id="KW-0716">Sensory transduction</keyword>
<sequence>MAYDQYVAICNPLHYEMVMNWKACIKIPIVVWFAGLLYGLLHATGTFSILFCSNIVNQIFCEIPQLLKLSCSGFNLLEVGILVASIIAALGSLTYMFVSYAMIFKAVLKIPSEKGRQKVLSTSLPHLIVASMLLLTGSFGCMRSSSDTPSYLDFELTVMYSLLPSLFNPIIY</sequence>
<evidence type="ECO:0000256" key="3">
    <source>
        <dbReference type="ARBA" id="ARBA00022692"/>
    </source>
</evidence>
<keyword evidence="12" id="KW-1185">Reference proteome</keyword>
<keyword evidence="2" id="KW-1003">Cell membrane</keyword>
<dbReference type="InterPro" id="IPR017452">
    <property type="entry name" value="GPCR_Rhodpsn_7TM"/>
</dbReference>
<keyword evidence="8" id="KW-0675">Receptor</keyword>
<keyword evidence="4" id="KW-0552">Olfaction</keyword>
<organism evidence="12 13">
    <name type="scientific">Thamnophis sirtalis</name>
    <dbReference type="NCBI Taxonomy" id="35019"/>
    <lineage>
        <taxon>Eukaryota</taxon>
        <taxon>Metazoa</taxon>
        <taxon>Chordata</taxon>
        <taxon>Craniata</taxon>
        <taxon>Vertebrata</taxon>
        <taxon>Euteleostomi</taxon>
        <taxon>Lepidosauria</taxon>
        <taxon>Squamata</taxon>
        <taxon>Bifurcata</taxon>
        <taxon>Unidentata</taxon>
        <taxon>Episquamata</taxon>
        <taxon>Toxicofera</taxon>
        <taxon>Serpentes</taxon>
        <taxon>Colubroidea</taxon>
        <taxon>Colubridae</taxon>
        <taxon>Natricinae</taxon>
        <taxon>Thamnophis</taxon>
    </lineage>
</organism>
<feature type="transmembrane region" description="Helical" evidence="10">
    <location>
        <begin position="29"/>
        <end position="56"/>
    </location>
</feature>
<dbReference type="PRINTS" id="PR00245">
    <property type="entry name" value="OLFACTORYR"/>
</dbReference>
<dbReference type="GO" id="GO:0005886">
    <property type="term" value="C:plasma membrane"/>
    <property type="evidence" value="ECO:0007669"/>
    <property type="project" value="UniProtKB-SubCell"/>
</dbReference>
<feature type="transmembrane region" description="Helical" evidence="10">
    <location>
        <begin position="76"/>
        <end position="98"/>
    </location>
</feature>
<proteinExistence type="predicted"/>
<feature type="transmembrane region" description="Helical" evidence="10">
    <location>
        <begin position="119"/>
        <end position="139"/>
    </location>
</feature>
<dbReference type="Proteomes" id="UP000504617">
    <property type="component" value="Unplaced"/>
</dbReference>
<protein>
    <submittedName>
        <fullName evidence="13">Olfactory receptor 14J1-like</fullName>
    </submittedName>
</protein>
<evidence type="ECO:0000313" key="13">
    <source>
        <dbReference type="RefSeq" id="XP_013916145.1"/>
    </source>
</evidence>
<evidence type="ECO:0000256" key="8">
    <source>
        <dbReference type="ARBA" id="ARBA00023170"/>
    </source>
</evidence>
<dbReference type="GeneID" id="106544412"/>
<evidence type="ECO:0000256" key="9">
    <source>
        <dbReference type="ARBA" id="ARBA00023224"/>
    </source>
</evidence>